<accession>A0A674GU71</accession>
<dbReference type="GO" id="GO:0070527">
    <property type="term" value="P:platelet aggregation"/>
    <property type="evidence" value="ECO:0007669"/>
    <property type="project" value="TreeGrafter"/>
</dbReference>
<dbReference type="InterPro" id="IPR008614">
    <property type="entry name" value="FIBP"/>
</dbReference>
<dbReference type="Pfam" id="PF05427">
    <property type="entry name" value="FIBP"/>
    <property type="match status" value="1"/>
</dbReference>
<evidence type="ECO:0000256" key="1">
    <source>
        <dbReference type="SAM" id="MobiDB-lite"/>
    </source>
</evidence>
<dbReference type="PANTHER" id="PTHR13223:SF2">
    <property type="entry name" value="ACIDIC FIBROBLAST GROWTH FACTOR INTRACELLULAR-BINDING PROTEIN"/>
    <property type="match status" value="1"/>
</dbReference>
<dbReference type="GO" id="GO:0017134">
    <property type="term" value="F:fibroblast growth factor binding"/>
    <property type="evidence" value="ECO:0007669"/>
    <property type="project" value="TreeGrafter"/>
</dbReference>
<dbReference type="Ensembl" id="ENSTGUT00000031945.1">
    <property type="protein sequence ID" value="ENSTGUP00000025952.1"/>
    <property type="gene ID" value="ENSTGUG00000019002.1"/>
</dbReference>
<name>A0A674GU71_TAEGU</name>
<dbReference type="PANTHER" id="PTHR13223">
    <property type="entry name" value="ACIDIC FIBROBLAST GROWTH FACTOR INTRACELLULAR BINDING PROTEIN"/>
    <property type="match status" value="1"/>
</dbReference>
<dbReference type="OMA" id="VIWERYM"/>
<feature type="compositionally biased region" description="Pro residues" evidence="1">
    <location>
        <begin position="424"/>
        <end position="452"/>
    </location>
</feature>
<dbReference type="GeneTree" id="ENSGT00390000015815"/>
<organism evidence="2 3">
    <name type="scientific">Taeniopygia guttata</name>
    <name type="common">Zebra finch</name>
    <name type="synonym">Poephila guttata</name>
    <dbReference type="NCBI Taxonomy" id="59729"/>
    <lineage>
        <taxon>Eukaryota</taxon>
        <taxon>Metazoa</taxon>
        <taxon>Chordata</taxon>
        <taxon>Craniata</taxon>
        <taxon>Vertebrata</taxon>
        <taxon>Euteleostomi</taxon>
        <taxon>Archelosauria</taxon>
        <taxon>Archosauria</taxon>
        <taxon>Dinosauria</taxon>
        <taxon>Saurischia</taxon>
        <taxon>Theropoda</taxon>
        <taxon>Coelurosauria</taxon>
        <taxon>Aves</taxon>
        <taxon>Neognathae</taxon>
        <taxon>Neoaves</taxon>
        <taxon>Telluraves</taxon>
        <taxon>Australaves</taxon>
        <taxon>Passeriformes</taxon>
        <taxon>Passeroidea</taxon>
        <taxon>Estrildidae</taxon>
        <taxon>Estrildinae</taxon>
        <taxon>Taeniopygia</taxon>
    </lineage>
</organism>
<evidence type="ECO:0000313" key="3">
    <source>
        <dbReference type="Proteomes" id="UP000007754"/>
    </source>
</evidence>
<feature type="compositionally biased region" description="Pro residues" evidence="1">
    <location>
        <begin position="397"/>
        <end position="414"/>
    </location>
</feature>
<feature type="region of interest" description="Disordered" evidence="1">
    <location>
        <begin position="306"/>
        <end position="486"/>
    </location>
</feature>
<dbReference type="GO" id="GO:0005634">
    <property type="term" value="C:nucleus"/>
    <property type="evidence" value="ECO:0007669"/>
    <property type="project" value="TreeGrafter"/>
</dbReference>
<evidence type="ECO:0000313" key="2">
    <source>
        <dbReference type="Ensembl" id="ENSTGUP00000025952.1"/>
    </source>
</evidence>
<protein>
    <submittedName>
        <fullName evidence="2">Acidic fibroblast growth factor intracellular-binding protein-like</fullName>
    </submittedName>
</protein>
<proteinExistence type="predicted"/>
<gene>
    <name evidence="2" type="primary">FIBP</name>
</gene>
<reference evidence="2" key="2">
    <citation type="submission" date="2025-09" db="UniProtKB">
        <authorList>
            <consortium name="Ensembl"/>
        </authorList>
    </citation>
    <scope>IDENTIFICATION</scope>
</reference>
<reference evidence="2" key="1">
    <citation type="submission" date="2025-08" db="UniProtKB">
        <authorList>
            <consortium name="Ensembl"/>
        </authorList>
    </citation>
    <scope>IDENTIFICATION</scope>
</reference>
<dbReference type="AlphaFoldDB" id="A0A674GU71"/>
<dbReference type="Proteomes" id="UP000007754">
    <property type="component" value="Unplaced"/>
</dbReference>
<keyword evidence="3" id="KW-1185">Reference proteome</keyword>
<feature type="compositionally biased region" description="Polar residues" evidence="1">
    <location>
        <begin position="370"/>
        <end position="382"/>
    </location>
</feature>
<sequence length="486" mass="53339">MSSDLDVFVGNTTLIDEEVYRLWLDGHSVAEAVARRLRGGVLEREGTSVAVLQSDTRDHYRTFQMLERLLHAPPRLLQQLLFQIPPERQALLIQRYYAFDEALARELLGKKLSKGTKKELDEVSARTGVGIRSCRRQFDNFKRVFKAVEELRGPLAENIQQLFLLPPALARDYAAIVFFANSRFETGKRRLQFLSFADFAACAQSLMGHWSQGALAPEAAEPDGDLPKSFLQDLKELKVLVADKDLLDQHKSLVCSALRGKISVHNELEANFKALSRALVNVGGKLTHARDVRDFFVDLVEKVRGTPKTGARETPGTPGLGPPQNPALNPGAFWGPAGDRALPLRQVEPGGPAALPDALHGGTPKPAGLQVSSKTPQNHPKTTPNPPETCRASGEPQNPPKPPQNHPKTAPNPPETCRASGEPQNPPNPPQIHPKSTPKPPQNHPKTAPNPPETCWASGETPKPPQNHPKSPQNHPKSPRNLPGFR</sequence>